<evidence type="ECO:0000313" key="1">
    <source>
        <dbReference type="EMBL" id="CAB4193219.1"/>
    </source>
</evidence>
<evidence type="ECO:0008006" key="2">
    <source>
        <dbReference type="Google" id="ProtNLM"/>
    </source>
</evidence>
<accession>A0A6J5R8E7</accession>
<reference evidence="1" key="1">
    <citation type="submission" date="2020-05" db="EMBL/GenBank/DDBJ databases">
        <authorList>
            <person name="Chiriac C."/>
            <person name="Salcher M."/>
            <person name="Ghai R."/>
            <person name="Kavagutti S V."/>
        </authorList>
    </citation>
    <scope>NUCLEOTIDE SEQUENCE</scope>
</reference>
<organism evidence="1">
    <name type="scientific">uncultured Caudovirales phage</name>
    <dbReference type="NCBI Taxonomy" id="2100421"/>
    <lineage>
        <taxon>Viruses</taxon>
        <taxon>Duplodnaviria</taxon>
        <taxon>Heunggongvirae</taxon>
        <taxon>Uroviricota</taxon>
        <taxon>Caudoviricetes</taxon>
        <taxon>Peduoviridae</taxon>
        <taxon>Maltschvirus</taxon>
        <taxon>Maltschvirus maltsch</taxon>
    </lineage>
</organism>
<dbReference type="EMBL" id="LR797193">
    <property type="protein sequence ID" value="CAB4193219.1"/>
    <property type="molecule type" value="Genomic_DNA"/>
</dbReference>
<name>A0A6J5R8E7_9CAUD</name>
<gene>
    <name evidence="1" type="ORF">UFOVP1246_61</name>
</gene>
<sequence length="308" mass="33329">MSINEIIFGDAKFTVDVIEACTKFDIDISVGGQTEISMVFSDPGFRLLDANVFQRKTLFQWKDLKCEVAVIEAGDTPAPQGVQIKARSYAAQKFKRNKEAVVRRNISPTNWLIAEANTVGATVVGQASAARSQIARINTENEQQSTWDVMTTLAGELGYLFFECAGVFYFGQPSWLVTRASAKYGFVWPDNEDTSTISILKTPSCRASENAKEAATVDVLVDRAIGTSLRPGDPVTFSGVPLFAGTYMVSGVSWSEIHPSEPVSVSLTTPIDPEKNTKTAKKQKAITEADGPALLIDAAALTAWEASA</sequence>
<protein>
    <recommendedName>
        <fullName evidence="2">Minor tail protein</fullName>
    </recommendedName>
</protein>
<proteinExistence type="predicted"/>